<feature type="region of interest" description="Disordered" evidence="1">
    <location>
        <begin position="1"/>
        <end position="24"/>
    </location>
</feature>
<evidence type="ECO:0000313" key="3">
    <source>
        <dbReference type="EMBL" id="KAD3456069.1"/>
    </source>
</evidence>
<evidence type="ECO:0000256" key="1">
    <source>
        <dbReference type="SAM" id="MobiDB-lite"/>
    </source>
</evidence>
<evidence type="ECO:0000313" key="4">
    <source>
        <dbReference type="Proteomes" id="UP000326852"/>
    </source>
</evidence>
<keyword evidence="2" id="KW-1133">Transmembrane helix</keyword>
<dbReference type="Proteomes" id="UP000326852">
    <property type="component" value="Unassembled WGS sequence"/>
</dbReference>
<keyword evidence="2" id="KW-0812">Transmembrane</keyword>
<sequence>MQPENEMNDSPSAGHAGRHRPTGKPPVLGRGKVWFLRTVILGVVFLGLLLVAGPLTITAWDSNDSHRASIACTVTEANGRYEHGSSKTPSYWGVNIKTSDCSQLLLIRGIDESNNEAVESELAPGSRFSFEIGEGANSMRWLTVRLGMTTEVFSFEKIG</sequence>
<proteinExistence type="predicted"/>
<keyword evidence="2" id="KW-0472">Membrane</keyword>
<dbReference type="RefSeq" id="WP_146364097.1">
    <property type="nucleotide sequence ID" value="NZ_VOAL01000007.1"/>
</dbReference>
<dbReference type="OrthoDB" id="5020146at2"/>
<comment type="caution">
    <text evidence="3">The sequence shown here is derived from an EMBL/GenBank/DDBJ whole genome shotgun (WGS) entry which is preliminary data.</text>
</comment>
<name>A0A5N6MEV3_9MICC</name>
<feature type="transmembrane region" description="Helical" evidence="2">
    <location>
        <begin position="34"/>
        <end position="57"/>
    </location>
</feature>
<accession>A0A5N6MEV3</accession>
<dbReference type="EMBL" id="VTFX01000006">
    <property type="protein sequence ID" value="KAD3456069.1"/>
    <property type="molecule type" value="Genomic_DNA"/>
</dbReference>
<protein>
    <submittedName>
        <fullName evidence="3">Uncharacterized protein</fullName>
    </submittedName>
</protein>
<dbReference type="AlphaFoldDB" id="A0A5N6MEV3"/>
<reference evidence="3 4" key="1">
    <citation type="submission" date="2019-08" db="EMBL/GenBank/DDBJ databases">
        <title>Arthrobacter sp. nov., isolated from plateau pika and Tibetan wild ass.</title>
        <authorList>
            <person name="Ge Y."/>
        </authorList>
    </citation>
    <scope>NUCLEOTIDE SEQUENCE [LARGE SCALE GENOMIC DNA]</scope>
    <source>
        <strain evidence="3 4">785</strain>
    </source>
</reference>
<evidence type="ECO:0000256" key="2">
    <source>
        <dbReference type="SAM" id="Phobius"/>
    </source>
</evidence>
<organism evidence="3 4">
    <name type="scientific">Arthrobacter yangruifuii</name>
    <dbReference type="NCBI Taxonomy" id="2606616"/>
    <lineage>
        <taxon>Bacteria</taxon>
        <taxon>Bacillati</taxon>
        <taxon>Actinomycetota</taxon>
        <taxon>Actinomycetes</taxon>
        <taxon>Micrococcales</taxon>
        <taxon>Micrococcaceae</taxon>
        <taxon>Arthrobacter</taxon>
    </lineage>
</organism>
<keyword evidence="4" id="KW-1185">Reference proteome</keyword>
<gene>
    <name evidence="3" type="ORF">GD627_15345</name>
</gene>